<feature type="compositionally biased region" description="Pro residues" evidence="7">
    <location>
        <begin position="693"/>
        <end position="706"/>
    </location>
</feature>
<organism evidence="9 10">
    <name type="scientific">Suillus placidus</name>
    <dbReference type="NCBI Taxonomy" id="48579"/>
    <lineage>
        <taxon>Eukaryota</taxon>
        <taxon>Fungi</taxon>
        <taxon>Dikarya</taxon>
        <taxon>Basidiomycota</taxon>
        <taxon>Agaricomycotina</taxon>
        <taxon>Agaricomycetes</taxon>
        <taxon>Agaricomycetidae</taxon>
        <taxon>Boletales</taxon>
        <taxon>Suillineae</taxon>
        <taxon>Suillaceae</taxon>
        <taxon>Suillus</taxon>
    </lineage>
</organism>
<evidence type="ECO:0000256" key="4">
    <source>
        <dbReference type="ARBA" id="ARBA00023125"/>
    </source>
</evidence>
<feature type="region of interest" description="Disordered" evidence="7">
    <location>
        <begin position="347"/>
        <end position="441"/>
    </location>
</feature>
<comment type="subcellular location">
    <subcellularLocation>
        <location evidence="1">Nucleus</location>
    </subcellularLocation>
</comment>
<dbReference type="Gene3D" id="1.20.5.170">
    <property type="match status" value="1"/>
</dbReference>
<name>A0A9P6ZJB4_9AGAM</name>
<dbReference type="SMART" id="SM00338">
    <property type="entry name" value="BRLZ"/>
    <property type="match status" value="1"/>
</dbReference>
<dbReference type="GO" id="GO:0005634">
    <property type="term" value="C:nucleus"/>
    <property type="evidence" value="ECO:0007669"/>
    <property type="project" value="UniProtKB-SubCell"/>
</dbReference>
<feature type="domain" description="BZIP" evidence="8">
    <location>
        <begin position="433"/>
        <end position="496"/>
    </location>
</feature>
<feature type="region of interest" description="Disordered" evidence="7">
    <location>
        <begin position="775"/>
        <end position="809"/>
    </location>
</feature>
<keyword evidence="10" id="KW-1185">Reference proteome</keyword>
<accession>A0A9P6ZJB4</accession>
<feature type="region of interest" description="Disordered" evidence="7">
    <location>
        <begin position="672"/>
        <end position="706"/>
    </location>
</feature>
<evidence type="ECO:0000256" key="1">
    <source>
        <dbReference type="ARBA" id="ARBA00004123"/>
    </source>
</evidence>
<protein>
    <recommendedName>
        <fullName evidence="8">BZIP domain-containing protein</fullName>
    </recommendedName>
</protein>
<gene>
    <name evidence="9" type="ORF">EV702DRAFT_1049947</name>
</gene>
<dbReference type="OrthoDB" id="5571888at2759"/>
<comment type="similarity">
    <text evidence="2">Belongs to the bZIP family.</text>
</comment>
<keyword evidence="5" id="KW-0804">Transcription</keyword>
<dbReference type="InterPro" id="IPR004827">
    <property type="entry name" value="bZIP"/>
</dbReference>
<dbReference type="PANTHER" id="PTHR47416:SF8">
    <property type="entry name" value="BASIC-LEUCINE ZIPPER TRANSCRIPTION FACTOR E-RELATED"/>
    <property type="match status" value="1"/>
</dbReference>
<evidence type="ECO:0000256" key="3">
    <source>
        <dbReference type="ARBA" id="ARBA00023015"/>
    </source>
</evidence>
<evidence type="ECO:0000256" key="5">
    <source>
        <dbReference type="ARBA" id="ARBA00023163"/>
    </source>
</evidence>
<keyword evidence="6" id="KW-0539">Nucleus</keyword>
<evidence type="ECO:0000259" key="8">
    <source>
        <dbReference type="PROSITE" id="PS50217"/>
    </source>
</evidence>
<dbReference type="EMBL" id="JABBWD010000077">
    <property type="protein sequence ID" value="KAG1768772.1"/>
    <property type="molecule type" value="Genomic_DNA"/>
</dbReference>
<evidence type="ECO:0000256" key="2">
    <source>
        <dbReference type="ARBA" id="ARBA00007163"/>
    </source>
</evidence>
<keyword evidence="4" id="KW-0238">DNA-binding</keyword>
<sequence>MSTDSGASESSATSPKGVRMYLSERLVLLKGVQIQCSWDGSRLVSSSSAACLTIPESDSTQRFLARIEIVIELSDVLDFGGSYVDDMTAEEKLRGMLRVDGIALWQSSMQAPLRLNAWHEARARPRRCAVPRVGRNEDTQFTRILKEKRQREQLYANFVQWTILGYMRVSASLSEFCTKREKEILPRVLMQNGEVDVDRRDTIGGRSSDMESMRNWDDLQHASSTQSDNTTTTSTIMLTDSISSSTTFSVDDFFNLDVLNSAPSAFTSASSSSSSPRSPFSFSTPNGADDDFFAQFLDTDELTKGPSLSSLSVPSYDFFGATQPAASTSGSSPESIDANTPMFAIDPQLVGTPATSNDHSDQDSDSEPEQDLTPPKRSRRGAVASGGVKKSYPPSEKDLNAGAGKSKSSKDPAPLKILEPEDWRPSPEEYKKMSSREKRQLRNKISARNFRVRRKEYITTLEGDIAERDRLIDAIRSELGSSHSENTALRQEISALKRCLLESRHAPDLPPPAELQSGPPLSPPLSPAPTPVSVPSTTPLITPNTQKDLPTSPRLGARPFWGGFGGMGVTPVHTTLIPPVGVKGVLQENINPALHRPASIIEKTNSQLNGLGMGAFDAFADPNPFTLKTLDAYRMQLWGKMAAQHAHANGNFNANTNGMGYPSHGLASGLKPAYFASPPSSKQSQGLGGKNPYPSPPSSPAFKPVPVPTREQAALAAIASQTLLGKLGSAFWEAFSGSGAGASGSAMRKEWDTEKVRKVLEGRAVVRVVDLDEPSPSSLMVPSSAVERKPSLPLGIAEKKQPNGSGPSACKANVCDMLEESMRSLTISKK</sequence>
<evidence type="ECO:0000313" key="10">
    <source>
        <dbReference type="Proteomes" id="UP000714275"/>
    </source>
</evidence>
<feature type="compositionally biased region" description="Basic and acidic residues" evidence="7">
    <location>
        <begin position="418"/>
        <end position="440"/>
    </location>
</feature>
<dbReference type="Pfam" id="PF00170">
    <property type="entry name" value="bZIP_1"/>
    <property type="match status" value="1"/>
</dbReference>
<proteinExistence type="inferred from homology"/>
<feature type="compositionally biased region" description="Low complexity" evidence="7">
    <location>
        <begin position="533"/>
        <end position="543"/>
    </location>
</feature>
<dbReference type="AlphaFoldDB" id="A0A9P6ZJB4"/>
<dbReference type="InterPro" id="IPR046347">
    <property type="entry name" value="bZIP_sf"/>
</dbReference>
<evidence type="ECO:0000256" key="7">
    <source>
        <dbReference type="SAM" id="MobiDB-lite"/>
    </source>
</evidence>
<dbReference type="SUPFAM" id="SSF57959">
    <property type="entry name" value="Leucine zipper domain"/>
    <property type="match status" value="1"/>
</dbReference>
<feature type="compositionally biased region" description="Pro residues" evidence="7">
    <location>
        <begin position="520"/>
        <end position="532"/>
    </location>
</feature>
<dbReference type="CDD" id="cd14810">
    <property type="entry name" value="bZIP_u1"/>
    <property type="match status" value="1"/>
</dbReference>
<dbReference type="GO" id="GO:0003700">
    <property type="term" value="F:DNA-binding transcription factor activity"/>
    <property type="evidence" value="ECO:0007669"/>
    <property type="project" value="InterPro"/>
</dbReference>
<dbReference type="GO" id="GO:0003677">
    <property type="term" value="F:DNA binding"/>
    <property type="evidence" value="ECO:0007669"/>
    <property type="project" value="UniProtKB-KW"/>
</dbReference>
<dbReference type="PANTHER" id="PTHR47416">
    <property type="entry name" value="BASIC-LEUCINE ZIPPER TRANSCRIPTION FACTOR F-RELATED"/>
    <property type="match status" value="1"/>
</dbReference>
<evidence type="ECO:0000256" key="6">
    <source>
        <dbReference type="ARBA" id="ARBA00023242"/>
    </source>
</evidence>
<dbReference type="PROSITE" id="PS50217">
    <property type="entry name" value="BZIP"/>
    <property type="match status" value="1"/>
</dbReference>
<keyword evidence="3" id="KW-0805">Transcription regulation</keyword>
<evidence type="ECO:0000313" key="9">
    <source>
        <dbReference type="EMBL" id="KAG1768772.1"/>
    </source>
</evidence>
<dbReference type="Proteomes" id="UP000714275">
    <property type="component" value="Unassembled WGS sequence"/>
</dbReference>
<reference evidence="9" key="1">
    <citation type="journal article" date="2020" name="New Phytol.">
        <title>Comparative genomics reveals dynamic genome evolution in host specialist ectomycorrhizal fungi.</title>
        <authorList>
            <person name="Lofgren L.A."/>
            <person name="Nguyen N.H."/>
            <person name="Vilgalys R."/>
            <person name="Ruytinx J."/>
            <person name="Liao H.L."/>
            <person name="Branco S."/>
            <person name="Kuo A."/>
            <person name="LaButti K."/>
            <person name="Lipzen A."/>
            <person name="Andreopoulos W."/>
            <person name="Pangilinan J."/>
            <person name="Riley R."/>
            <person name="Hundley H."/>
            <person name="Na H."/>
            <person name="Barry K."/>
            <person name="Grigoriev I.V."/>
            <person name="Stajich J.E."/>
            <person name="Kennedy P.G."/>
        </authorList>
    </citation>
    <scope>NUCLEOTIDE SEQUENCE</scope>
    <source>
        <strain evidence="9">DOB743</strain>
    </source>
</reference>
<dbReference type="PROSITE" id="PS00036">
    <property type="entry name" value="BZIP_BASIC"/>
    <property type="match status" value="1"/>
</dbReference>
<comment type="caution">
    <text evidence="9">The sequence shown here is derived from an EMBL/GenBank/DDBJ whole genome shotgun (WGS) entry which is preliminary data.</text>
</comment>
<feature type="region of interest" description="Disordered" evidence="7">
    <location>
        <begin position="505"/>
        <end position="556"/>
    </location>
</feature>